<proteinExistence type="predicted"/>
<evidence type="ECO:0000259" key="1">
    <source>
        <dbReference type="Pfam" id="PF13193"/>
    </source>
</evidence>
<gene>
    <name evidence="2" type="ORF">ODALV1_LOCUS1613</name>
</gene>
<name>A0ABP1PP48_9HEXA</name>
<dbReference type="InterPro" id="IPR045851">
    <property type="entry name" value="AMP-bd_C_sf"/>
</dbReference>
<organism evidence="2 3">
    <name type="scientific">Orchesella dallaii</name>
    <dbReference type="NCBI Taxonomy" id="48710"/>
    <lineage>
        <taxon>Eukaryota</taxon>
        <taxon>Metazoa</taxon>
        <taxon>Ecdysozoa</taxon>
        <taxon>Arthropoda</taxon>
        <taxon>Hexapoda</taxon>
        <taxon>Collembola</taxon>
        <taxon>Entomobryomorpha</taxon>
        <taxon>Entomobryoidea</taxon>
        <taxon>Orchesellidae</taxon>
        <taxon>Orchesellinae</taxon>
        <taxon>Orchesella</taxon>
    </lineage>
</organism>
<feature type="domain" description="AMP-binding enzyme C-terminal" evidence="1">
    <location>
        <begin position="7"/>
        <end position="32"/>
    </location>
</feature>
<dbReference type="Pfam" id="PF13193">
    <property type="entry name" value="AMP-binding_C"/>
    <property type="match status" value="1"/>
</dbReference>
<dbReference type="EMBL" id="CAXLJM020000004">
    <property type="protein sequence ID" value="CAL8071207.1"/>
    <property type="molecule type" value="Genomic_DNA"/>
</dbReference>
<reference evidence="2 3" key="1">
    <citation type="submission" date="2024-08" db="EMBL/GenBank/DDBJ databases">
        <authorList>
            <person name="Cucini C."/>
            <person name="Frati F."/>
        </authorList>
    </citation>
    <scope>NUCLEOTIDE SEQUENCE [LARGE SCALE GENOMIC DNA]</scope>
</reference>
<evidence type="ECO:0000313" key="3">
    <source>
        <dbReference type="Proteomes" id="UP001642540"/>
    </source>
</evidence>
<dbReference type="SUPFAM" id="SSF56801">
    <property type="entry name" value="Acetyl-CoA synthetase-like"/>
    <property type="match status" value="1"/>
</dbReference>
<dbReference type="Proteomes" id="UP001642540">
    <property type="component" value="Unassembled WGS sequence"/>
</dbReference>
<accession>A0ABP1PP48</accession>
<sequence>MLISPTEIESIILDHPAIREVCVIGISDPKGGGKGAHAINLHRFHRNQKWLKNLFVVTF</sequence>
<dbReference type="Gene3D" id="3.30.300.30">
    <property type="match status" value="1"/>
</dbReference>
<evidence type="ECO:0000313" key="2">
    <source>
        <dbReference type="EMBL" id="CAL8071207.1"/>
    </source>
</evidence>
<keyword evidence="3" id="KW-1185">Reference proteome</keyword>
<dbReference type="InterPro" id="IPR025110">
    <property type="entry name" value="AMP-bd_C"/>
</dbReference>
<comment type="caution">
    <text evidence="2">The sequence shown here is derived from an EMBL/GenBank/DDBJ whole genome shotgun (WGS) entry which is preliminary data.</text>
</comment>
<protein>
    <recommendedName>
        <fullName evidence="1">AMP-binding enzyme C-terminal domain-containing protein</fullName>
    </recommendedName>
</protein>